<reference evidence="2" key="1">
    <citation type="submission" date="2021-02" db="EMBL/GenBank/DDBJ databases">
        <title>First Annotated Genome of the Yellow-green Alga Tribonema minus.</title>
        <authorList>
            <person name="Mahan K.M."/>
        </authorList>
    </citation>
    <scope>NUCLEOTIDE SEQUENCE</scope>
    <source>
        <strain evidence="2">UTEX B ZZ1240</strain>
    </source>
</reference>
<protein>
    <submittedName>
        <fullName evidence="2">Uncharacterized protein</fullName>
    </submittedName>
</protein>
<feature type="region of interest" description="Disordered" evidence="1">
    <location>
        <begin position="152"/>
        <end position="182"/>
    </location>
</feature>
<feature type="compositionally biased region" description="Low complexity" evidence="1">
    <location>
        <begin position="1"/>
        <end position="17"/>
    </location>
</feature>
<gene>
    <name evidence="2" type="ORF">JKP88DRAFT_232625</name>
</gene>
<evidence type="ECO:0000313" key="2">
    <source>
        <dbReference type="EMBL" id="KAG5190016.1"/>
    </source>
</evidence>
<feature type="compositionally biased region" description="Polar residues" evidence="1">
    <location>
        <begin position="32"/>
        <end position="45"/>
    </location>
</feature>
<dbReference type="AlphaFoldDB" id="A0A836CNM9"/>
<organism evidence="2 3">
    <name type="scientific">Tribonema minus</name>
    <dbReference type="NCBI Taxonomy" id="303371"/>
    <lineage>
        <taxon>Eukaryota</taxon>
        <taxon>Sar</taxon>
        <taxon>Stramenopiles</taxon>
        <taxon>Ochrophyta</taxon>
        <taxon>PX clade</taxon>
        <taxon>Xanthophyceae</taxon>
        <taxon>Tribonematales</taxon>
        <taxon>Tribonemataceae</taxon>
        <taxon>Tribonema</taxon>
    </lineage>
</organism>
<evidence type="ECO:0000256" key="1">
    <source>
        <dbReference type="SAM" id="MobiDB-lite"/>
    </source>
</evidence>
<feature type="compositionally biased region" description="Polar residues" evidence="1">
    <location>
        <begin position="173"/>
        <end position="182"/>
    </location>
</feature>
<dbReference type="EMBL" id="JAFCMP010000040">
    <property type="protein sequence ID" value="KAG5190016.1"/>
    <property type="molecule type" value="Genomic_DNA"/>
</dbReference>
<evidence type="ECO:0000313" key="3">
    <source>
        <dbReference type="Proteomes" id="UP000664859"/>
    </source>
</evidence>
<name>A0A836CNM9_9STRA</name>
<feature type="region of interest" description="Disordered" evidence="1">
    <location>
        <begin position="1"/>
        <end position="104"/>
    </location>
</feature>
<accession>A0A836CNM9</accession>
<sequence length="182" mass="20882">MPAPPQQQRYMVPPQQQREYMQGPPAPAMARQYQQQEPLRTSPSYPDSHHFTQQQQRLVVPPQQQQNFMPQRPSAPQRGAQYHQQGRIQAPPQPQWEQQRHQQHARGAILASALLSAGTAPVALLTAQPLFQYILPPFQFIRQLTLKCNFKGKDGRAHQKSPFSKSDQHSRNRAIQMTVNLP</sequence>
<proteinExistence type="predicted"/>
<dbReference type="Proteomes" id="UP000664859">
    <property type="component" value="Unassembled WGS sequence"/>
</dbReference>
<keyword evidence="3" id="KW-1185">Reference proteome</keyword>
<comment type="caution">
    <text evidence="2">The sequence shown here is derived from an EMBL/GenBank/DDBJ whole genome shotgun (WGS) entry which is preliminary data.</text>
</comment>
<feature type="compositionally biased region" description="Low complexity" evidence="1">
    <location>
        <begin position="53"/>
        <end position="66"/>
    </location>
</feature>